<keyword evidence="3" id="KW-0732">Signal</keyword>
<dbReference type="PANTHER" id="PTHR20859">
    <property type="entry name" value="INTERFERON/INTERLEUKIN RECEPTOR"/>
    <property type="match status" value="1"/>
</dbReference>
<evidence type="ECO:0000259" key="4">
    <source>
        <dbReference type="Pfam" id="PF01108"/>
    </source>
</evidence>
<dbReference type="SUPFAM" id="SSF49265">
    <property type="entry name" value="Fibronectin type III"/>
    <property type="match status" value="1"/>
</dbReference>
<name>A0A3B3QWL1_9TELE</name>
<dbReference type="Gene3D" id="2.60.40.10">
    <property type="entry name" value="Immunoglobulins"/>
    <property type="match status" value="1"/>
</dbReference>
<dbReference type="KEGG" id="pki:111837605"/>
<dbReference type="OrthoDB" id="8758322at2759"/>
<dbReference type="InterPro" id="IPR050650">
    <property type="entry name" value="Type-II_Cytokine-TF_Rcpt"/>
</dbReference>
<feature type="region of interest" description="Disordered" evidence="1">
    <location>
        <begin position="346"/>
        <end position="399"/>
    </location>
</feature>
<dbReference type="Pfam" id="PF01108">
    <property type="entry name" value="Tissue_fac"/>
    <property type="match status" value="1"/>
</dbReference>
<dbReference type="PANTHER" id="PTHR20859:SF87">
    <property type="entry name" value="CYTOKINE RECEPTOR FAMILY MEMBER B13-RELATED"/>
    <property type="match status" value="1"/>
</dbReference>
<dbReference type="GO" id="GO:0005886">
    <property type="term" value="C:plasma membrane"/>
    <property type="evidence" value="ECO:0007669"/>
    <property type="project" value="TreeGrafter"/>
</dbReference>
<dbReference type="STRING" id="1676925.ENSPKIP00000010972"/>
<dbReference type="Ensembl" id="ENSPKIT00000035111.1">
    <property type="protein sequence ID" value="ENSPKIP00000010972.1"/>
    <property type="gene ID" value="ENSPKIG00000025478.1"/>
</dbReference>
<dbReference type="GeneTree" id="ENSGT00990000204028"/>
<accession>A0A3B3QWL1</accession>
<evidence type="ECO:0000256" key="3">
    <source>
        <dbReference type="SAM" id="SignalP"/>
    </source>
</evidence>
<organism evidence="5 6">
    <name type="scientific">Paramormyrops kingsleyae</name>
    <dbReference type="NCBI Taxonomy" id="1676925"/>
    <lineage>
        <taxon>Eukaryota</taxon>
        <taxon>Metazoa</taxon>
        <taxon>Chordata</taxon>
        <taxon>Craniata</taxon>
        <taxon>Vertebrata</taxon>
        <taxon>Euteleostomi</taxon>
        <taxon>Actinopterygii</taxon>
        <taxon>Neopterygii</taxon>
        <taxon>Teleostei</taxon>
        <taxon>Osteoglossocephala</taxon>
        <taxon>Osteoglossomorpha</taxon>
        <taxon>Osteoglossiformes</taxon>
        <taxon>Mormyridae</taxon>
        <taxon>Paramormyrops</taxon>
    </lineage>
</organism>
<feature type="chain" id="PRO_5017487085" evidence="3">
    <location>
        <begin position="19"/>
        <end position="399"/>
    </location>
</feature>
<reference evidence="5" key="2">
    <citation type="submission" date="2025-09" db="UniProtKB">
        <authorList>
            <consortium name="Ensembl"/>
        </authorList>
    </citation>
    <scope>IDENTIFICATION</scope>
</reference>
<dbReference type="InterPro" id="IPR003961">
    <property type="entry name" value="FN3_dom"/>
</dbReference>
<dbReference type="RefSeq" id="XP_023655570.1">
    <property type="nucleotide sequence ID" value="XM_023799802.2"/>
</dbReference>
<dbReference type="GO" id="GO:0004896">
    <property type="term" value="F:cytokine receptor activity"/>
    <property type="evidence" value="ECO:0007669"/>
    <property type="project" value="TreeGrafter"/>
</dbReference>
<evidence type="ECO:0000313" key="5">
    <source>
        <dbReference type="Ensembl" id="ENSPKIP00000010972.1"/>
    </source>
</evidence>
<dbReference type="InterPro" id="IPR036116">
    <property type="entry name" value="FN3_sf"/>
</dbReference>
<protein>
    <submittedName>
        <fullName evidence="5">Interferon gamma receptor 1</fullName>
    </submittedName>
</protein>
<feature type="transmembrane region" description="Helical" evidence="2">
    <location>
        <begin position="243"/>
        <end position="268"/>
    </location>
</feature>
<evidence type="ECO:0000256" key="1">
    <source>
        <dbReference type="SAM" id="MobiDB-lite"/>
    </source>
</evidence>
<evidence type="ECO:0000256" key="2">
    <source>
        <dbReference type="SAM" id="Phobius"/>
    </source>
</evidence>
<dbReference type="CTD" id="794493"/>
<feature type="compositionally biased region" description="Basic and acidic residues" evidence="1">
    <location>
        <begin position="373"/>
        <end position="385"/>
    </location>
</feature>
<keyword evidence="6" id="KW-1185">Reference proteome</keyword>
<reference evidence="5" key="1">
    <citation type="submission" date="2025-08" db="UniProtKB">
        <authorList>
            <consortium name="Ensembl"/>
        </authorList>
    </citation>
    <scope>IDENTIFICATION</scope>
</reference>
<keyword evidence="2" id="KW-0812">Transmembrane</keyword>
<dbReference type="InterPro" id="IPR013783">
    <property type="entry name" value="Ig-like_fold"/>
</dbReference>
<sequence>MPLLLTSALVALVAATHAVNLFSSTDPVETAYSNTTDVPPPENVTVHCHNLENVAYWNYSQPSLLPRFVVYVNGYSSGPVLVQSCNYTGEYFCNISAETRNVDEHFYINVTALVGTSVSLPADSAPFSYSTFYDGQCKLDFPKPTLNIDQDLIKITFLHPLYQYEKLQNIRNINDYNVFRFEVITKDKVTSFECDAEEELPCTETIKVNGSERHCLSLKGGMNGIDTLLGEEVCIEVPPKPNLGYYAVVTASAITVFVIFLVFAVMMYKKITSANSSLPKTMVSVFTHQSTSTGTFVVKREPILLPESVDSPTSTDGLLKDLENAPLSRCASDSDRSRFMIGVCQPDASEGRQGSEGEADETETTGISGSGYDRPKLPFEQHGRVEMGPGDTVDSYRKI</sequence>
<dbReference type="AlphaFoldDB" id="A0A3B3QWL1"/>
<proteinExistence type="predicted"/>
<feature type="signal peptide" evidence="3">
    <location>
        <begin position="1"/>
        <end position="18"/>
    </location>
</feature>
<keyword evidence="2" id="KW-0472">Membrane</keyword>
<dbReference type="Proteomes" id="UP000261540">
    <property type="component" value="Unplaced"/>
</dbReference>
<evidence type="ECO:0000313" key="6">
    <source>
        <dbReference type="Proteomes" id="UP000261540"/>
    </source>
</evidence>
<feature type="domain" description="Fibronectin type-III" evidence="4">
    <location>
        <begin position="31"/>
        <end position="117"/>
    </location>
</feature>
<dbReference type="GeneID" id="111837605"/>
<keyword evidence="2" id="KW-1133">Transmembrane helix</keyword>